<organism evidence="14 15">
    <name type="scientific">Candidatus Magasanikbacteria bacterium GW2011_GWC2_37_14</name>
    <dbReference type="NCBI Taxonomy" id="1619046"/>
    <lineage>
        <taxon>Bacteria</taxon>
        <taxon>Candidatus Magasanikiibacteriota</taxon>
    </lineage>
</organism>
<evidence type="ECO:0000256" key="8">
    <source>
        <dbReference type="ARBA" id="ARBA00022842"/>
    </source>
</evidence>
<dbReference type="PANTHER" id="PTHR11088">
    <property type="entry name" value="TRNA DIMETHYLALLYLTRANSFERASE"/>
    <property type="match status" value="1"/>
</dbReference>
<dbReference type="InterPro" id="IPR027417">
    <property type="entry name" value="P-loop_NTPase"/>
</dbReference>
<comment type="subunit">
    <text evidence="10">Monomer.</text>
</comment>
<accession>A0A0G0G7I2</accession>
<dbReference type="AlphaFoldDB" id="A0A0G0G7I2"/>
<feature type="binding site" evidence="10">
    <location>
        <begin position="15"/>
        <end position="20"/>
    </location>
    <ligand>
        <name>substrate</name>
    </ligand>
</feature>
<evidence type="ECO:0000256" key="10">
    <source>
        <dbReference type="HAMAP-Rule" id="MF_00185"/>
    </source>
</evidence>
<evidence type="ECO:0000256" key="6">
    <source>
        <dbReference type="ARBA" id="ARBA00022741"/>
    </source>
</evidence>
<evidence type="ECO:0000256" key="3">
    <source>
        <dbReference type="ARBA" id="ARBA00005842"/>
    </source>
</evidence>
<dbReference type="InterPro" id="IPR039657">
    <property type="entry name" value="Dimethylallyltransferase"/>
</dbReference>
<proteinExistence type="inferred from homology"/>
<evidence type="ECO:0000313" key="14">
    <source>
        <dbReference type="EMBL" id="KKQ27073.1"/>
    </source>
</evidence>
<dbReference type="STRING" id="1619046.US42_C0015G0016"/>
<gene>
    <name evidence="10" type="primary">miaA</name>
    <name evidence="14" type="ORF">US42_C0015G0016</name>
</gene>
<evidence type="ECO:0000256" key="1">
    <source>
        <dbReference type="ARBA" id="ARBA00001946"/>
    </source>
</evidence>
<dbReference type="Pfam" id="PF01715">
    <property type="entry name" value="IPPT"/>
    <property type="match status" value="1"/>
</dbReference>
<keyword evidence="4 10" id="KW-0808">Transferase</keyword>
<dbReference type="InterPro" id="IPR018022">
    <property type="entry name" value="IPT"/>
</dbReference>
<evidence type="ECO:0000256" key="7">
    <source>
        <dbReference type="ARBA" id="ARBA00022840"/>
    </source>
</evidence>
<dbReference type="HAMAP" id="MF_00185">
    <property type="entry name" value="IPP_trans"/>
    <property type="match status" value="1"/>
</dbReference>
<protein>
    <recommendedName>
        <fullName evidence="10">tRNA dimethylallyltransferase</fullName>
        <ecNumber evidence="10">2.5.1.75</ecNumber>
    </recommendedName>
    <alternativeName>
        <fullName evidence="10">Dimethylallyl diphosphate:tRNA dimethylallyltransferase</fullName>
        <shortName evidence="10">DMAPP:tRNA dimethylallyltransferase</shortName>
        <shortName evidence="10">DMATase</shortName>
    </alternativeName>
    <alternativeName>
        <fullName evidence="10">Isopentenyl-diphosphate:tRNA isopentenyltransferase</fullName>
        <shortName evidence="10">IPP transferase</shortName>
        <shortName evidence="10">IPPT</shortName>
        <shortName evidence="10">IPTase</shortName>
    </alternativeName>
</protein>
<evidence type="ECO:0000256" key="12">
    <source>
        <dbReference type="RuleBase" id="RU003784"/>
    </source>
</evidence>
<dbReference type="EMBL" id="LBSX01000015">
    <property type="protein sequence ID" value="KKQ27073.1"/>
    <property type="molecule type" value="Genomic_DNA"/>
</dbReference>
<dbReference type="PATRIC" id="fig|1619046.3.peg.899"/>
<evidence type="ECO:0000256" key="5">
    <source>
        <dbReference type="ARBA" id="ARBA00022694"/>
    </source>
</evidence>
<evidence type="ECO:0000313" key="15">
    <source>
        <dbReference type="Proteomes" id="UP000034849"/>
    </source>
</evidence>
<evidence type="ECO:0000256" key="11">
    <source>
        <dbReference type="RuleBase" id="RU003783"/>
    </source>
</evidence>
<dbReference type="Gene3D" id="3.40.50.300">
    <property type="entry name" value="P-loop containing nucleotide triphosphate hydrolases"/>
    <property type="match status" value="1"/>
</dbReference>
<comment type="similarity">
    <text evidence="3 10 13">Belongs to the IPP transferase family.</text>
</comment>
<sequence length="304" mass="34822">MNKELPKIIVICGPTASGKTGWSLALAKKFNSEIISADSRQIYKEMNIGTAKESGVWQKGAYLINKIPHYLIDTIYPNEIYSAAQFSVEAKNVVKNIYKKKKTPFIVGGTGLYIDVLINNFSIPEVKPNLVLRVSLEEKSLVELQELLKKIDPETYQTIDLKNKRRLSRALEVVITTGESFKNKQQKGKKLFNVLYIGIDLPREILYDRINTRIDEQIKTGLLGEVESLANKYSWESPAMSGIGYRQFKDYFAGLITLDKAKEDLKQATRQYAKRQLTWFKRNQEINWCKSLAEAEKLVQNFLK</sequence>
<keyword evidence="5 10" id="KW-0819">tRNA processing</keyword>
<dbReference type="PANTHER" id="PTHR11088:SF60">
    <property type="entry name" value="TRNA DIMETHYLALLYLTRANSFERASE"/>
    <property type="match status" value="1"/>
</dbReference>
<keyword evidence="6 10" id="KW-0547">Nucleotide-binding</keyword>
<comment type="catalytic activity">
    <reaction evidence="9 10 11">
        <text>adenosine(37) in tRNA + dimethylallyl diphosphate = N(6)-dimethylallyladenosine(37) in tRNA + diphosphate</text>
        <dbReference type="Rhea" id="RHEA:26482"/>
        <dbReference type="Rhea" id="RHEA-COMP:10162"/>
        <dbReference type="Rhea" id="RHEA-COMP:10375"/>
        <dbReference type="ChEBI" id="CHEBI:33019"/>
        <dbReference type="ChEBI" id="CHEBI:57623"/>
        <dbReference type="ChEBI" id="CHEBI:74411"/>
        <dbReference type="ChEBI" id="CHEBI:74415"/>
        <dbReference type="EC" id="2.5.1.75"/>
    </reaction>
</comment>
<dbReference type="GO" id="GO:0006400">
    <property type="term" value="P:tRNA modification"/>
    <property type="evidence" value="ECO:0007669"/>
    <property type="project" value="TreeGrafter"/>
</dbReference>
<dbReference type="Gene3D" id="1.10.20.140">
    <property type="match status" value="1"/>
</dbReference>
<dbReference type="SUPFAM" id="SSF52540">
    <property type="entry name" value="P-loop containing nucleoside triphosphate hydrolases"/>
    <property type="match status" value="2"/>
</dbReference>
<comment type="cofactor">
    <cofactor evidence="1 10">
        <name>Mg(2+)</name>
        <dbReference type="ChEBI" id="CHEBI:18420"/>
    </cofactor>
</comment>
<dbReference type="GO" id="GO:0052381">
    <property type="term" value="F:tRNA dimethylallyltransferase activity"/>
    <property type="evidence" value="ECO:0007669"/>
    <property type="project" value="UniProtKB-UniRule"/>
</dbReference>
<feature type="region of interest" description="Interaction with substrate tRNA" evidence="10">
    <location>
        <begin position="38"/>
        <end position="41"/>
    </location>
</feature>
<feature type="site" description="Interaction with substrate tRNA" evidence="10">
    <location>
        <position position="110"/>
    </location>
</feature>
<evidence type="ECO:0000256" key="13">
    <source>
        <dbReference type="RuleBase" id="RU003785"/>
    </source>
</evidence>
<dbReference type="GO" id="GO:0005524">
    <property type="term" value="F:ATP binding"/>
    <property type="evidence" value="ECO:0007669"/>
    <property type="project" value="UniProtKB-UniRule"/>
</dbReference>
<evidence type="ECO:0000256" key="9">
    <source>
        <dbReference type="ARBA" id="ARBA00049563"/>
    </source>
</evidence>
<comment type="caution">
    <text evidence="10">Lacks conserved residue(s) required for the propagation of feature annotation.</text>
</comment>
<evidence type="ECO:0000256" key="4">
    <source>
        <dbReference type="ARBA" id="ARBA00022679"/>
    </source>
</evidence>
<dbReference type="NCBIfam" id="TIGR00174">
    <property type="entry name" value="miaA"/>
    <property type="match status" value="1"/>
</dbReference>
<feature type="site" description="Interaction with substrate tRNA" evidence="10">
    <location>
        <position position="133"/>
    </location>
</feature>
<dbReference type="Proteomes" id="UP000034849">
    <property type="component" value="Unassembled WGS sequence"/>
</dbReference>
<reference evidence="14 15" key="1">
    <citation type="journal article" date="2015" name="Nature">
        <title>rRNA introns, odd ribosomes, and small enigmatic genomes across a large radiation of phyla.</title>
        <authorList>
            <person name="Brown C.T."/>
            <person name="Hug L.A."/>
            <person name="Thomas B.C."/>
            <person name="Sharon I."/>
            <person name="Castelle C.J."/>
            <person name="Singh A."/>
            <person name="Wilkins M.J."/>
            <person name="Williams K.H."/>
            <person name="Banfield J.F."/>
        </authorList>
    </citation>
    <scope>NUCLEOTIDE SEQUENCE [LARGE SCALE GENOMIC DNA]</scope>
</reference>
<dbReference type="EC" id="2.5.1.75" evidence="10"/>
<comment type="function">
    <text evidence="2 10 12">Catalyzes the transfer of a dimethylallyl group onto the adenine at position 37 in tRNAs that read codons beginning with uridine, leading to the formation of N6-(dimethylallyl)adenosine (i(6)A).</text>
</comment>
<keyword evidence="8 10" id="KW-0460">Magnesium</keyword>
<evidence type="ECO:0000256" key="2">
    <source>
        <dbReference type="ARBA" id="ARBA00003213"/>
    </source>
</evidence>
<name>A0A0G0G7I2_9BACT</name>
<comment type="caution">
    <text evidence="14">The sequence shown here is derived from an EMBL/GenBank/DDBJ whole genome shotgun (WGS) entry which is preliminary data.</text>
</comment>
<keyword evidence="7 10" id="KW-0067">ATP-binding</keyword>
<feature type="binding site" evidence="10">
    <location>
        <begin position="13"/>
        <end position="20"/>
    </location>
    <ligand>
        <name>ATP</name>
        <dbReference type="ChEBI" id="CHEBI:30616"/>
    </ligand>
</feature>